<dbReference type="OrthoDB" id="9758793at2"/>
<accession>A0A7M2YYH0</accession>
<feature type="transmembrane region" description="Helical" evidence="1">
    <location>
        <begin position="40"/>
        <end position="59"/>
    </location>
</feature>
<keyword evidence="1" id="KW-0472">Membrane</keyword>
<comment type="caution">
    <text evidence="2">The sequence shown here is derived from an EMBL/GenBank/DDBJ whole genome shotgun (WGS) entry which is preliminary data.</text>
</comment>
<dbReference type="Gene3D" id="2.120.10.30">
    <property type="entry name" value="TolB, C-terminal domain"/>
    <property type="match status" value="1"/>
</dbReference>
<keyword evidence="1" id="KW-0812">Transmembrane</keyword>
<dbReference type="Proteomes" id="UP000254134">
    <property type="component" value="Unassembled WGS sequence"/>
</dbReference>
<evidence type="ECO:0000313" key="3">
    <source>
        <dbReference type="Proteomes" id="UP000254134"/>
    </source>
</evidence>
<dbReference type="InterPro" id="IPR011042">
    <property type="entry name" value="6-blade_b-propeller_TolB-like"/>
</dbReference>
<reference evidence="3" key="2">
    <citation type="journal article" date="2019" name="MicrobiologyOpen">
        <title>High-quality draft genome sequence of Gaiella occulta isolated from a 150 meter deep mineral water borehole and comparison with the genome sequences of other deep-branching lineages of the phylum Actinobacteria.</title>
        <authorList>
            <person name="Severino R."/>
            <person name="Froufe H.J.C."/>
            <person name="Barroso C."/>
            <person name="Albuquerque L."/>
            <person name="Lobo-da-Cunha A."/>
            <person name="da Costa M.S."/>
            <person name="Egas C."/>
        </authorList>
    </citation>
    <scope>NUCLEOTIDE SEQUENCE [LARGE SCALE GENOMIC DNA]</scope>
    <source>
        <strain evidence="3">F2-233</strain>
    </source>
</reference>
<dbReference type="RefSeq" id="WP_114795856.1">
    <property type="nucleotide sequence ID" value="NZ_QQZY01000003.1"/>
</dbReference>
<evidence type="ECO:0000313" key="2">
    <source>
        <dbReference type="EMBL" id="RDI74518.1"/>
    </source>
</evidence>
<dbReference type="AlphaFoldDB" id="A0A7M2YYH0"/>
<dbReference type="SUPFAM" id="SSF82171">
    <property type="entry name" value="DPP6 N-terminal domain-like"/>
    <property type="match status" value="1"/>
</dbReference>
<protein>
    <submittedName>
        <fullName evidence="2">Uncharacterized protein</fullName>
    </submittedName>
</protein>
<keyword evidence="1" id="KW-1133">Transmembrane helix</keyword>
<sequence>MRDELERVEIPQAREAERRAWAVTRAAFAARAPARRRRRAPVRLALALVIAGALAAAVASPPGRAVVDRVRAAVGVEHAQPALFALPASGRLLVVSDAGAWVVQPDGSRRLLGGYRSASWSPFGRYVVAAKANELAALEPDGAVRWSLARPGVRFPRWAGTRSDTRIAYVDRTGLRVVAGDGTGDRLLAPSETGPAAWRPGPLRQLAYASASEVRVQDADSGRVLWRASRGPAERVTSISWSTDGARLLVLAPHALRVYDARGRLVARDDPADGTIDSAAAFVPGTRQVAVIRVRGAESDVFMLRGGRLLFRSTGVLEDLAVAPDGRWLLVAWPTADQWVLVGTGGDRRIRAVANVSTQFRTRSFPRIEGWCCAK</sequence>
<keyword evidence="3" id="KW-1185">Reference proteome</keyword>
<proteinExistence type="predicted"/>
<organism evidence="2 3">
    <name type="scientific">Gaiella occulta</name>
    <dbReference type="NCBI Taxonomy" id="1002870"/>
    <lineage>
        <taxon>Bacteria</taxon>
        <taxon>Bacillati</taxon>
        <taxon>Actinomycetota</taxon>
        <taxon>Thermoleophilia</taxon>
        <taxon>Gaiellales</taxon>
        <taxon>Gaiellaceae</taxon>
        <taxon>Gaiella</taxon>
    </lineage>
</organism>
<name>A0A7M2YYH0_9ACTN</name>
<dbReference type="EMBL" id="QQZY01000003">
    <property type="protein sequence ID" value="RDI74518.1"/>
    <property type="molecule type" value="Genomic_DNA"/>
</dbReference>
<reference evidence="2 3" key="1">
    <citation type="submission" date="2018-07" db="EMBL/GenBank/DDBJ databases">
        <title>High-quality-draft genome sequence of Gaiella occulta.</title>
        <authorList>
            <person name="Severino R."/>
            <person name="Froufe H.J.C."/>
            <person name="Rainey F.A."/>
            <person name="Barroso C."/>
            <person name="Albuquerque L."/>
            <person name="Lobo-Da-Cunha A."/>
            <person name="Da Costa M.S."/>
            <person name="Egas C."/>
        </authorList>
    </citation>
    <scope>NUCLEOTIDE SEQUENCE [LARGE SCALE GENOMIC DNA]</scope>
    <source>
        <strain evidence="2 3">F2-233</strain>
    </source>
</reference>
<evidence type="ECO:0000256" key="1">
    <source>
        <dbReference type="SAM" id="Phobius"/>
    </source>
</evidence>
<gene>
    <name evidence="2" type="ORF">Gocc_1407</name>
</gene>